<dbReference type="CDD" id="cd05829">
    <property type="entry name" value="Sortase_F"/>
    <property type="match status" value="1"/>
</dbReference>
<feature type="region of interest" description="Disordered" evidence="2">
    <location>
        <begin position="22"/>
        <end position="48"/>
    </location>
</feature>
<protein>
    <submittedName>
        <fullName evidence="3">Sortase</fullName>
    </submittedName>
</protein>
<dbReference type="InterPro" id="IPR023365">
    <property type="entry name" value="Sortase_dom-sf"/>
</dbReference>
<sequence length="196" mass="20789">MATFFWSAVALVLTVSLLGGQDEPSDPGRAPYAAPASPAAHPVGKHLPRSRPTRLLIPKISVDAPFTDLAIGRSGQLQPPPADDTNLVGWYAKGVSPGETGTSIIAGHVDTATSAAVFANLGKLEKGDRFQVARADGRQATFVVDSAETFDKDDFPNDRVYADTPRALVRLITCAGDYDRAVKDYTANLVVFAHLA</sequence>
<dbReference type="GO" id="GO:0016787">
    <property type="term" value="F:hydrolase activity"/>
    <property type="evidence" value="ECO:0007669"/>
    <property type="project" value="UniProtKB-KW"/>
</dbReference>
<keyword evidence="1" id="KW-0378">Hydrolase</keyword>
<accession>A0A101UTJ0</accession>
<evidence type="ECO:0000313" key="3">
    <source>
        <dbReference type="EMBL" id="KUO16608.1"/>
    </source>
</evidence>
<organism evidence="3 4">
    <name type="scientific">Streptomyces dysideae</name>
    <dbReference type="NCBI Taxonomy" id="909626"/>
    <lineage>
        <taxon>Bacteria</taxon>
        <taxon>Bacillati</taxon>
        <taxon>Actinomycetota</taxon>
        <taxon>Actinomycetes</taxon>
        <taxon>Kitasatosporales</taxon>
        <taxon>Streptomycetaceae</taxon>
        <taxon>Streptomyces</taxon>
    </lineage>
</organism>
<dbReference type="EMBL" id="LMXB01000086">
    <property type="protein sequence ID" value="KUO16608.1"/>
    <property type="molecule type" value="Genomic_DNA"/>
</dbReference>
<dbReference type="SUPFAM" id="SSF63817">
    <property type="entry name" value="Sortase"/>
    <property type="match status" value="1"/>
</dbReference>
<evidence type="ECO:0000256" key="2">
    <source>
        <dbReference type="SAM" id="MobiDB-lite"/>
    </source>
</evidence>
<comment type="caution">
    <text evidence="3">The sequence shown here is derived from an EMBL/GenBank/DDBJ whole genome shotgun (WGS) entry which is preliminary data.</text>
</comment>
<gene>
    <name evidence="3" type="ORF">AQJ91_35240</name>
</gene>
<dbReference type="STRING" id="909626.AQJ91_35240"/>
<name>A0A101UTJ0_9ACTN</name>
<dbReference type="NCBIfam" id="NF033748">
    <property type="entry name" value="class_F_sortase"/>
    <property type="match status" value="1"/>
</dbReference>
<feature type="compositionally biased region" description="Low complexity" evidence="2">
    <location>
        <begin position="27"/>
        <end position="42"/>
    </location>
</feature>
<proteinExistence type="predicted"/>
<keyword evidence="4" id="KW-1185">Reference proteome</keyword>
<reference evidence="3 4" key="1">
    <citation type="submission" date="2015-10" db="EMBL/GenBank/DDBJ databases">
        <title>Draft genome sequence of Streptomyces sp. RV15, isolated from a marine sponge.</title>
        <authorList>
            <person name="Ruckert C."/>
            <person name="Abdelmohsen U.R."/>
            <person name="Winkler A."/>
            <person name="Hentschel U."/>
            <person name="Kalinowski J."/>
            <person name="Kampfer P."/>
            <person name="Glaeser S."/>
        </authorList>
    </citation>
    <scope>NUCLEOTIDE SEQUENCE [LARGE SCALE GENOMIC DNA]</scope>
    <source>
        <strain evidence="3 4">RV15</strain>
    </source>
</reference>
<dbReference type="Gene3D" id="2.40.260.10">
    <property type="entry name" value="Sortase"/>
    <property type="match status" value="1"/>
</dbReference>
<dbReference type="InterPro" id="IPR005754">
    <property type="entry name" value="Sortase"/>
</dbReference>
<evidence type="ECO:0000256" key="1">
    <source>
        <dbReference type="ARBA" id="ARBA00022801"/>
    </source>
</evidence>
<evidence type="ECO:0000313" key="4">
    <source>
        <dbReference type="Proteomes" id="UP000053260"/>
    </source>
</evidence>
<dbReference type="InterPro" id="IPR042001">
    <property type="entry name" value="Sortase_F"/>
</dbReference>
<dbReference type="Proteomes" id="UP000053260">
    <property type="component" value="Unassembled WGS sequence"/>
</dbReference>
<dbReference type="Pfam" id="PF04203">
    <property type="entry name" value="Sortase"/>
    <property type="match status" value="1"/>
</dbReference>
<dbReference type="AlphaFoldDB" id="A0A101UTJ0"/>